<protein>
    <submittedName>
        <fullName evidence="3">Envelope stress response membrane protein PspB</fullName>
    </submittedName>
</protein>
<keyword evidence="2" id="KW-0472">Membrane</keyword>
<evidence type="ECO:0000313" key="3">
    <source>
        <dbReference type="EMBL" id="WAJ69635.1"/>
    </source>
</evidence>
<dbReference type="Pfam" id="PF06667">
    <property type="entry name" value="PspB"/>
    <property type="match status" value="1"/>
</dbReference>
<dbReference type="EMBL" id="CP109965">
    <property type="protein sequence ID" value="WAJ69635.1"/>
    <property type="molecule type" value="Genomic_DNA"/>
</dbReference>
<evidence type="ECO:0000313" key="4">
    <source>
        <dbReference type="Proteomes" id="UP001163726"/>
    </source>
</evidence>
<feature type="coiled-coil region" evidence="1">
    <location>
        <begin position="39"/>
        <end position="66"/>
    </location>
</feature>
<dbReference type="Proteomes" id="UP001163726">
    <property type="component" value="Chromosome"/>
</dbReference>
<organism evidence="3 4">
    <name type="scientific">Catenovulum adriaticum</name>
    <dbReference type="NCBI Taxonomy" id="2984846"/>
    <lineage>
        <taxon>Bacteria</taxon>
        <taxon>Pseudomonadati</taxon>
        <taxon>Pseudomonadota</taxon>
        <taxon>Gammaproteobacteria</taxon>
        <taxon>Alteromonadales</taxon>
        <taxon>Alteromonadaceae</taxon>
        <taxon>Catenovulum</taxon>
    </lineage>
</organism>
<gene>
    <name evidence="3" type="primary">pspB</name>
    <name evidence="3" type="ORF">OLW01_10755</name>
</gene>
<feature type="transmembrane region" description="Helical" evidence="2">
    <location>
        <begin position="6"/>
        <end position="26"/>
    </location>
</feature>
<dbReference type="InterPro" id="IPR009554">
    <property type="entry name" value="Phageshock_PspB"/>
</dbReference>
<dbReference type="NCBIfam" id="NF006993">
    <property type="entry name" value="PRK09458.1"/>
    <property type="match status" value="1"/>
</dbReference>
<reference evidence="3" key="1">
    <citation type="submission" date="2022-10" db="EMBL/GenBank/DDBJ databases">
        <title>Catenovulum adriacola sp. nov. isolated in the Harbour of Susak.</title>
        <authorList>
            <person name="Schoch T."/>
            <person name="Reich S.J."/>
            <person name="Stoeferle S."/>
            <person name="Flaiz M."/>
            <person name="Kazda M."/>
            <person name="Riedel C.U."/>
            <person name="Duerre P."/>
        </authorList>
    </citation>
    <scope>NUCLEOTIDE SEQUENCE</scope>
    <source>
        <strain evidence="3">TS8</strain>
    </source>
</reference>
<proteinExistence type="predicted"/>
<keyword evidence="2" id="KW-1133">Transmembrane helix</keyword>
<evidence type="ECO:0000256" key="1">
    <source>
        <dbReference type="SAM" id="Coils"/>
    </source>
</evidence>
<keyword evidence="4" id="KW-1185">Reference proteome</keyword>
<accession>A0ABY7AJ81</accession>
<sequence>MTAIVALIITPLILFTLFVAPIWLFLSYRSKREVKQGLTEEEKYQMRQLAQQAEKLAERIKSLEKILDAESPSWRDRHE</sequence>
<keyword evidence="2" id="KW-0812">Transmembrane</keyword>
<evidence type="ECO:0000256" key="2">
    <source>
        <dbReference type="SAM" id="Phobius"/>
    </source>
</evidence>
<keyword evidence="1" id="KW-0175">Coiled coil</keyword>
<dbReference type="NCBIfam" id="TIGR02976">
    <property type="entry name" value="phageshock_pspB"/>
    <property type="match status" value="1"/>
</dbReference>
<name>A0ABY7AJ81_9ALTE</name>
<dbReference type="RefSeq" id="WP_268073919.1">
    <property type="nucleotide sequence ID" value="NZ_CP109965.1"/>
</dbReference>